<gene>
    <name evidence="1" type="ORF">JOF29_005115</name>
</gene>
<organism evidence="1 2">
    <name type="scientific">Kribbella aluminosa</name>
    <dbReference type="NCBI Taxonomy" id="416017"/>
    <lineage>
        <taxon>Bacteria</taxon>
        <taxon>Bacillati</taxon>
        <taxon>Actinomycetota</taxon>
        <taxon>Actinomycetes</taxon>
        <taxon>Propionibacteriales</taxon>
        <taxon>Kribbellaceae</taxon>
        <taxon>Kribbella</taxon>
    </lineage>
</organism>
<protein>
    <submittedName>
        <fullName evidence="1">Uncharacterized protein</fullName>
    </submittedName>
</protein>
<sequence>MHELVVGRLGTRIAAPVRPTALVEVDEALVCDQHVDGSRLPAGVYFGSELLPDVEEHTEITRVGRDGNATRFAFYLALWDLCLGSDLQLLYHLAEHDQVWSIDHGLWFDSLEGDWTPSHLAGRADQPWPWPQNIDAAALNTEALRTAANLVEGLSCANLGEVMGQVPLEWGVADEALHTLAKFVHGRRALVAQRLRDAVGDRP</sequence>
<dbReference type="EMBL" id="JAGINT010000002">
    <property type="protein sequence ID" value="MBP2354005.1"/>
    <property type="molecule type" value="Genomic_DNA"/>
</dbReference>
<evidence type="ECO:0000313" key="1">
    <source>
        <dbReference type="EMBL" id="MBP2354005.1"/>
    </source>
</evidence>
<reference evidence="1 2" key="1">
    <citation type="submission" date="2021-03" db="EMBL/GenBank/DDBJ databases">
        <title>Sequencing the genomes of 1000 actinobacteria strains.</title>
        <authorList>
            <person name="Klenk H.-P."/>
        </authorList>
    </citation>
    <scope>NUCLEOTIDE SEQUENCE [LARGE SCALE GENOMIC DNA]</scope>
    <source>
        <strain evidence="1 2">DSM 18824</strain>
    </source>
</reference>
<dbReference type="Proteomes" id="UP000755585">
    <property type="component" value="Unassembled WGS sequence"/>
</dbReference>
<name>A0ABS4UQT8_9ACTN</name>
<accession>A0ABS4UQT8</accession>
<evidence type="ECO:0000313" key="2">
    <source>
        <dbReference type="Proteomes" id="UP000755585"/>
    </source>
</evidence>
<keyword evidence="2" id="KW-1185">Reference proteome</keyword>
<comment type="caution">
    <text evidence="1">The sequence shown here is derived from an EMBL/GenBank/DDBJ whole genome shotgun (WGS) entry which is preliminary data.</text>
</comment>
<proteinExistence type="predicted"/>